<evidence type="ECO:0000259" key="4">
    <source>
        <dbReference type="PROSITE" id="PS51071"/>
    </source>
</evidence>
<sequence length="248" mass="28021">MIDLNKLTSGKQLTNLEKDILRYVVENISDIQDMGVRAVAKETFTSPASVIRLSKKLGYSGFTDMYYSLLPLVKKSEYSEGTSESLLLSQEISSLFVNCSQETMDTFIRTVLMNKEKYIFLYATGFSKIIAEYMYKKLLTLGKKAMLASGSDSVGIFENNLNDIAVMIVVSRSGETEQVYEKLKKASEAGIFTISITQESENRIAKLSDLNIQIHDSHKLDDRNLLPNLFFPGVLLSFELIIERYLNQ</sequence>
<dbReference type="OrthoDB" id="6590756at2"/>
<protein>
    <submittedName>
        <fullName evidence="6">DNA-binding MurR/RpiR family transcriptional regulator</fullName>
    </submittedName>
</protein>
<dbReference type="Proteomes" id="UP000238205">
    <property type="component" value="Unassembled WGS sequence"/>
</dbReference>
<dbReference type="PANTHER" id="PTHR30514">
    <property type="entry name" value="GLUCOKINASE"/>
    <property type="match status" value="1"/>
</dbReference>
<dbReference type="InterPro" id="IPR047640">
    <property type="entry name" value="RpiR-like"/>
</dbReference>
<dbReference type="AlphaFoldDB" id="A0A2T0W8Y4"/>
<name>A0A2T0W8Y4_9LACT</name>
<feature type="domain" description="SIS" evidence="5">
    <location>
        <begin position="108"/>
        <end position="248"/>
    </location>
</feature>
<proteinExistence type="predicted"/>
<feature type="domain" description="HTH rpiR-type" evidence="4">
    <location>
        <begin position="1"/>
        <end position="76"/>
    </location>
</feature>
<evidence type="ECO:0000313" key="7">
    <source>
        <dbReference type="Proteomes" id="UP000238205"/>
    </source>
</evidence>
<dbReference type="Pfam" id="PF01418">
    <property type="entry name" value="HTH_6"/>
    <property type="match status" value="1"/>
</dbReference>
<dbReference type="SUPFAM" id="SSF53697">
    <property type="entry name" value="SIS domain"/>
    <property type="match status" value="1"/>
</dbReference>
<dbReference type="Gene3D" id="1.10.10.10">
    <property type="entry name" value="Winged helix-like DNA-binding domain superfamily/Winged helix DNA-binding domain"/>
    <property type="match status" value="1"/>
</dbReference>
<dbReference type="CDD" id="cd05013">
    <property type="entry name" value="SIS_RpiR"/>
    <property type="match status" value="1"/>
</dbReference>
<comment type="caution">
    <text evidence="6">The sequence shown here is derived from an EMBL/GenBank/DDBJ whole genome shotgun (WGS) entry which is preliminary data.</text>
</comment>
<accession>A0A2T0W8Y4</accession>
<evidence type="ECO:0000256" key="1">
    <source>
        <dbReference type="ARBA" id="ARBA00023015"/>
    </source>
</evidence>
<evidence type="ECO:0000259" key="5">
    <source>
        <dbReference type="PROSITE" id="PS51464"/>
    </source>
</evidence>
<keyword evidence="3" id="KW-0804">Transcription</keyword>
<reference evidence="6 7" key="1">
    <citation type="submission" date="2018-03" db="EMBL/GenBank/DDBJ databases">
        <title>Genomic Encyclopedia of Archaeal and Bacterial Type Strains, Phase II (KMG-II): from individual species to whole genera.</title>
        <authorList>
            <person name="Goeker M."/>
        </authorList>
    </citation>
    <scope>NUCLEOTIDE SEQUENCE [LARGE SCALE GENOMIC DNA]</scope>
    <source>
        <strain evidence="6 7">DSM 13175</strain>
    </source>
</reference>
<dbReference type="EMBL" id="PVTO01000006">
    <property type="protein sequence ID" value="PRY83167.1"/>
    <property type="molecule type" value="Genomic_DNA"/>
</dbReference>
<evidence type="ECO:0000256" key="2">
    <source>
        <dbReference type="ARBA" id="ARBA00023125"/>
    </source>
</evidence>
<keyword evidence="7" id="KW-1185">Reference proteome</keyword>
<keyword evidence="2 6" id="KW-0238">DNA-binding</keyword>
<evidence type="ECO:0000313" key="6">
    <source>
        <dbReference type="EMBL" id="PRY83167.1"/>
    </source>
</evidence>
<keyword evidence="1" id="KW-0805">Transcription regulation</keyword>
<dbReference type="RefSeq" id="WP_106192093.1">
    <property type="nucleotide sequence ID" value="NZ_PVTO01000006.1"/>
</dbReference>
<dbReference type="InterPro" id="IPR000281">
    <property type="entry name" value="HTH_RpiR"/>
</dbReference>
<organism evidence="6 7">
    <name type="scientific">Alkalibacterium olivapovliticus</name>
    <dbReference type="NCBI Taxonomy" id="99907"/>
    <lineage>
        <taxon>Bacteria</taxon>
        <taxon>Bacillati</taxon>
        <taxon>Bacillota</taxon>
        <taxon>Bacilli</taxon>
        <taxon>Lactobacillales</taxon>
        <taxon>Carnobacteriaceae</taxon>
        <taxon>Alkalibacterium</taxon>
    </lineage>
</organism>
<dbReference type="PROSITE" id="PS51464">
    <property type="entry name" value="SIS"/>
    <property type="match status" value="1"/>
</dbReference>
<gene>
    <name evidence="6" type="ORF">CLV38_10672</name>
</gene>
<dbReference type="PROSITE" id="PS51071">
    <property type="entry name" value="HTH_RPIR"/>
    <property type="match status" value="1"/>
</dbReference>
<dbReference type="InterPro" id="IPR001347">
    <property type="entry name" value="SIS_dom"/>
</dbReference>
<dbReference type="PANTHER" id="PTHR30514:SF21">
    <property type="entry name" value="RPIR-FAMILY TRANSCRIPTIONAL REGULATOR"/>
    <property type="match status" value="1"/>
</dbReference>
<dbReference type="Pfam" id="PF01380">
    <property type="entry name" value="SIS"/>
    <property type="match status" value="1"/>
</dbReference>
<dbReference type="InterPro" id="IPR009057">
    <property type="entry name" value="Homeodomain-like_sf"/>
</dbReference>
<dbReference type="InterPro" id="IPR046348">
    <property type="entry name" value="SIS_dom_sf"/>
</dbReference>
<dbReference type="Gene3D" id="3.40.50.10490">
    <property type="entry name" value="Glucose-6-phosphate isomerase like protein, domain 1"/>
    <property type="match status" value="1"/>
</dbReference>
<dbReference type="GO" id="GO:0097367">
    <property type="term" value="F:carbohydrate derivative binding"/>
    <property type="evidence" value="ECO:0007669"/>
    <property type="project" value="InterPro"/>
</dbReference>
<dbReference type="GO" id="GO:1901135">
    <property type="term" value="P:carbohydrate derivative metabolic process"/>
    <property type="evidence" value="ECO:0007669"/>
    <property type="project" value="InterPro"/>
</dbReference>
<dbReference type="InterPro" id="IPR036388">
    <property type="entry name" value="WH-like_DNA-bd_sf"/>
</dbReference>
<dbReference type="InterPro" id="IPR035472">
    <property type="entry name" value="RpiR-like_SIS"/>
</dbReference>
<dbReference type="SUPFAM" id="SSF46689">
    <property type="entry name" value="Homeodomain-like"/>
    <property type="match status" value="1"/>
</dbReference>
<dbReference type="GO" id="GO:0003677">
    <property type="term" value="F:DNA binding"/>
    <property type="evidence" value="ECO:0007669"/>
    <property type="project" value="UniProtKB-KW"/>
</dbReference>
<dbReference type="GO" id="GO:0003700">
    <property type="term" value="F:DNA-binding transcription factor activity"/>
    <property type="evidence" value="ECO:0007669"/>
    <property type="project" value="InterPro"/>
</dbReference>
<evidence type="ECO:0000256" key="3">
    <source>
        <dbReference type="ARBA" id="ARBA00023163"/>
    </source>
</evidence>